<proteinExistence type="predicted"/>
<keyword evidence="2" id="KW-0472">Membrane</keyword>
<evidence type="ECO:0000256" key="2">
    <source>
        <dbReference type="SAM" id="Phobius"/>
    </source>
</evidence>
<name>A0A1V6UKM0_9EURO</name>
<dbReference type="Proteomes" id="UP000191500">
    <property type="component" value="Unassembled WGS sequence"/>
</dbReference>
<sequence>MTSASLAECAMSKIRISEVFYARAPAPTRLERAGSVPNSATRHGPDDQCICDIARIQNFLLIKLIRVFFVVLCILHLAITISIIIAFIDQRQHQQQRNDMDSWPKRQRHMSSYKDNSN</sequence>
<protein>
    <submittedName>
        <fullName evidence="3">Uncharacterized protein</fullName>
    </submittedName>
</protein>
<evidence type="ECO:0000313" key="3">
    <source>
        <dbReference type="EMBL" id="OQE38977.1"/>
    </source>
</evidence>
<gene>
    <name evidence="3" type="ORF">PENCOP_c007G02904</name>
</gene>
<keyword evidence="2" id="KW-0812">Transmembrane</keyword>
<dbReference type="EMBL" id="MDDG01000007">
    <property type="protein sequence ID" value="OQE38977.1"/>
    <property type="molecule type" value="Genomic_DNA"/>
</dbReference>
<evidence type="ECO:0000256" key="1">
    <source>
        <dbReference type="SAM" id="MobiDB-lite"/>
    </source>
</evidence>
<feature type="region of interest" description="Disordered" evidence="1">
    <location>
        <begin position="96"/>
        <end position="118"/>
    </location>
</feature>
<reference evidence="4" key="1">
    <citation type="journal article" date="2017" name="Nat. Microbiol.">
        <title>Global analysis of biosynthetic gene clusters reveals vast potential of secondary metabolite production in Penicillium species.</title>
        <authorList>
            <person name="Nielsen J.C."/>
            <person name="Grijseels S."/>
            <person name="Prigent S."/>
            <person name="Ji B."/>
            <person name="Dainat J."/>
            <person name="Nielsen K.F."/>
            <person name="Frisvad J.C."/>
            <person name="Workman M."/>
            <person name="Nielsen J."/>
        </authorList>
    </citation>
    <scope>NUCLEOTIDE SEQUENCE [LARGE SCALE GENOMIC DNA]</scope>
    <source>
        <strain evidence="4">IBT 31321</strain>
    </source>
</reference>
<comment type="caution">
    <text evidence="3">The sequence shown here is derived from an EMBL/GenBank/DDBJ whole genome shotgun (WGS) entry which is preliminary data.</text>
</comment>
<evidence type="ECO:0000313" key="4">
    <source>
        <dbReference type="Proteomes" id="UP000191500"/>
    </source>
</evidence>
<keyword evidence="2" id="KW-1133">Transmembrane helix</keyword>
<dbReference type="AlphaFoldDB" id="A0A1V6UKM0"/>
<accession>A0A1V6UKM0</accession>
<organism evidence="3 4">
    <name type="scientific">Penicillium coprophilum</name>
    <dbReference type="NCBI Taxonomy" id="36646"/>
    <lineage>
        <taxon>Eukaryota</taxon>
        <taxon>Fungi</taxon>
        <taxon>Dikarya</taxon>
        <taxon>Ascomycota</taxon>
        <taxon>Pezizomycotina</taxon>
        <taxon>Eurotiomycetes</taxon>
        <taxon>Eurotiomycetidae</taxon>
        <taxon>Eurotiales</taxon>
        <taxon>Aspergillaceae</taxon>
        <taxon>Penicillium</taxon>
    </lineage>
</organism>
<feature type="transmembrane region" description="Helical" evidence="2">
    <location>
        <begin position="67"/>
        <end position="88"/>
    </location>
</feature>
<keyword evidence="4" id="KW-1185">Reference proteome</keyword>